<evidence type="ECO:0000313" key="2">
    <source>
        <dbReference type="Proteomes" id="UP001064048"/>
    </source>
</evidence>
<keyword evidence="2" id="KW-1185">Reference proteome</keyword>
<dbReference type="Proteomes" id="UP001064048">
    <property type="component" value="Chromosome 12"/>
</dbReference>
<dbReference type="EMBL" id="CM046112">
    <property type="protein sequence ID" value="KAI8428784.1"/>
    <property type="molecule type" value="Genomic_DNA"/>
</dbReference>
<accession>A0ACC0JXI0</accession>
<reference evidence="1 2" key="1">
    <citation type="journal article" date="2022" name="Genome Biol. Evol.">
        <title>The Spruce Budworm Genome: Reconstructing the Evolutionary History of Antifreeze Proteins.</title>
        <authorList>
            <person name="Beliveau C."/>
            <person name="Gagne P."/>
            <person name="Picq S."/>
            <person name="Vernygora O."/>
            <person name="Keeling C.I."/>
            <person name="Pinkney K."/>
            <person name="Doucet D."/>
            <person name="Wen F."/>
            <person name="Johnston J.S."/>
            <person name="Maaroufi H."/>
            <person name="Boyle B."/>
            <person name="Laroche J."/>
            <person name="Dewar K."/>
            <person name="Juretic N."/>
            <person name="Blackburn G."/>
            <person name="Nisole A."/>
            <person name="Brunet B."/>
            <person name="Brandao M."/>
            <person name="Lumley L."/>
            <person name="Duan J."/>
            <person name="Quan G."/>
            <person name="Lucarotti C.J."/>
            <person name="Roe A.D."/>
            <person name="Sperling F.A.H."/>
            <person name="Levesque R.C."/>
            <person name="Cusson M."/>
        </authorList>
    </citation>
    <scope>NUCLEOTIDE SEQUENCE [LARGE SCALE GENOMIC DNA]</scope>
    <source>
        <strain evidence="1">Glfc:IPQL:Cfum</strain>
    </source>
</reference>
<name>A0ACC0JXI0_CHOFU</name>
<gene>
    <name evidence="1" type="ORF">MSG28_007458</name>
</gene>
<sequence>KSRTVDWSNFNLKVKVKDVNANEKSVKLTWDDGHTSEFDLNWLKFRNFTSENKKLYNDAIFKPNKSTWDGKDFQEICTKHDYKEILNSDKALYNWLHNLSVYGVALIQNTPNTTETIDKIIDTIGFTRKTHYGDKFIVQNVANPSNVAYLSNNLQMHTDLPYYEYCPGVNMLHCLEQTQSKGGENLLSDSHYIALYMKENHPKEFKLLTNIEIEWSNIGTEHGNEFYKLYRSPVLVLDGHGEIIRVNFSVPQRGNYFPGPIEQVEPWYEAWALFLNLNHKFSAKFKTKAGDILTFDNIRLLHGRNAYEDTSINRRKLIGAYVDWDEVYSRWRCLKVKLENMDGV</sequence>
<proteinExistence type="predicted"/>
<feature type="non-terminal residue" evidence="1">
    <location>
        <position position="1"/>
    </location>
</feature>
<evidence type="ECO:0000313" key="1">
    <source>
        <dbReference type="EMBL" id="KAI8428784.1"/>
    </source>
</evidence>
<protein>
    <submittedName>
        <fullName evidence="1">Uncharacterized protein</fullName>
    </submittedName>
</protein>
<organism evidence="1 2">
    <name type="scientific">Choristoneura fumiferana</name>
    <name type="common">Spruce budworm moth</name>
    <name type="synonym">Archips fumiferana</name>
    <dbReference type="NCBI Taxonomy" id="7141"/>
    <lineage>
        <taxon>Eukaryota</taxon>
        <taxon>Metazoa</taxon>
        <taxon>Ecdysozoa</taxon>
        <taxon>Arthropoda</taxon>
        <taxon>Hexapoda</taxon>
        <taxon>Insecta</taxon>
        <taxon>Pterygota</taxon>
        <taxon>Neoptera</taxon>
        <taxon>Endopterygota</taxon>
        <taxon>Lepidoptera</taxon>
        <taxon>Glossata</taxon>
        <taxon>Ditrysia</taxon>
        <taxon>Tortricoidea</taxon>
        <taxon>Tortricidae</taxon>
        <taxon>Tortricinae</taxon>
        <taxon>Choristoneura</taxon>
    </lineage>
</organism>
<comment type="caution">
    <text evidence="1">The sequence shown here is derived from an EMBL/GenBank/DDBJ whole genome shotgun (WGS) entry which is preliminary data.</text>
</comment>